<evidence type="ECO:0000259" key="1">
    <source>
        <dbReference type="Pfam" id="PF25816"/>
    </source>
</evidence>
<dbReference type="NCBIfam" id="NF038151">
    <property type="entry name" value="lanthi_synth_III"/>
    <property type="match status" value="1"/>
</dbReference>
<sequence length="862" mass="94405">MAVGDPQIYCYADPLFFETPDHWDRGFAPFTVATRPVPAGWTRTERAGWTHLVPPVRNLPEQGWKIHVSAGPEHTDRALEIVWDHCVGENVQFKHLSTREVHLAHNTKYAPRSGSGKLITIYPRDDEQLLTLLEDLTKRLDGITGPRVLSDLQWPDSPLHLRYGAFVERFCTEPNGAVVPALTRPDGTLVPDRRRPVFTLPDWAPVPPFVQEVLDRRTTGPEFPYRIQRAMHFSNAGGVYLAERKSDGKVCVLKEARPYAGLDMKSHDAVTRLRREKWALDRLAGAEGAPGVLDYFTMDGHEFLAMEHVDASNLWVWMARIHPMIVSENSSPEDYRAYTERVLGVLDRIERVLAGFHARGVGFGDLHYGNVLVRPDDSVALIDYEAAFDAADTDHRPAVATMGFSAETGLRGVDLDHYCLASLKAAMFLPYEKLRALDPAKTVEQLDFIAERFPLPEGYLDPVRRMLLPSGTAGSASAGTQLPPVREAVGSMASAIVSCADLSHPDRLFPGDCEQFTTSGATFANGAAGVLWALSVCGLPVPDAHQEWLVEAADRPGPRQGFYNGTHGLAYALDHLGHTGAAARLVDRTRDAARTAQGIGLYDGLTGIGLTRLHLAERWQTVDFDEDIARVADTLAEALRTNRPVTGGPAAQDPPPVRAGLMRGWSGVALFFLRLYEVSGDPGHLDLAVTAVHRDLDRCTTTPNGSLQVEEAGVRTLCYLDVGSAGIALVADEVLTLRDDDRLREALPALLTACTPEFVVMPQLFMGRSGLVAALERVGRRDPELARPAVVARHLDRLGWYALSHQGHMAFPGDLLLKLSMDLATGTAGVLLTTAAVMGDQGRFLPFFTDRPSAPADPTSSR</sequence>
<evidence type="ECO:0000313" key="2">
    <source>
        <dbReference type="EMBL" id="MEU6799812.1"/>
    </source>
</evidence>
<accession>A0ABV3ARJ6</accession>
<proteinExistence type="predicted"/>
<dbReference type="InterPro" id="IPR053524">
    <property type="entry name" value="Aerial_hyphae_peptide-synth"/>
</dbReference>
<dbReference type="SUPFAM" id="SSF158745">
    <property type="entry name" value="LanC-like"/>
    <property type="match status" value="1"/>
</dbReference>
<name>A0ABV3ARJ6_9ACTN</name>
<dbReference type="InterPro" id="IPR011009">
    <property type="entry name" value="Kinase-like_dom_sf"/>
</dbReference>
<dbReference type="SUPFAM" id="SSF56112">
    <property type="entry name" value="Protein kinase-like (PK-like)"/>
    <property type="match status" value="1"/>
</dbReference>
<dbReference type="InterPro" id="IPR057929">
    <property type="entry name" value="RamC_N"/>
</dbReference>
<protein>
    <submittedName>
        <fullName evidence="2">Class III lanthionine synthetase LanKC</fullName>
    </submittedName>
</protein>
<dbReference type="Proteomes" id="UP001551189">
    <property type="component" value="Unassembled WGS sequence"/>
</dbReference>
<keyword evidence="3" id="KW-1185">Reference proteome</keyword>
<evidence type="ECO:0000313" key="3">
    <source>
        <dbReference type="Proteomes" id="UP001551189"/>
    </source>
</evidence>
<comment type="caution">
    <text evidence="2">The sequence shown here is derived from an EMBL/GenBank/DDBJ whole genome shotgun (WGS) entry which is preliminary data.</text>
</comment>
<dbReference type="Pfam" id="PF25816">
    <property type="entry name" value="RamC_N"/>
    <property type="match status" value="1"/>
</dbReference>
<dbReference type="RefSeq" id="WP_359690050.1">
    <property type="nucleotide sequence ID" value="NZ_JBEYXT010000005.1"/>
</dbReference>
<dbReference type="InterPro" id="IPR007822">
    <property type="entry name" value="LANC-like"/>
</dbReference>
<gene>
    <name evidence="2" type="primary">lanKC</name>
    <name evidence="2" type="ORF">ABZ931_02125</name>
</gene>
<feature type="domain" description="RamC N-terminal" evidence="1">
    <location>
        <begin position="30"/>
        <end position="218"/>
    </location>
</feature>
<dbReference type="Gene3D" id="1.50.10.20">
    <property type="match status" value="1"/>
</dbReference>
<dbReference type="Gene3D" id="1.10.510.10">
    <property type="entry name" value="Transferase(Phosphotransferase) domain 1"/>
    <property type="match status" value="1"/>
</dbReference>
<dbReference type="InterPro" id="IPR058053">
    <property type="entry name" value="RamC_C"/>
</dbReference>
<dbReference type="CDD" id="cd04791">
    <property type="entry name" value="LanC_SerThrkinase"/>
    <property type="match status" value="1"/>
</dbReference>
<reference evidence="2 3" key="1">
    <citation type="submission" date="2024-06" db="EMBL/GenBank/DDBJ databases">
        <title>The Natural Products Discovery Center: Release of the First 8490 Sequenced Strains for Exploring Actinobacteria Biosynthetic Diversity.</title>
        <authorList>
            <person name="Kalkreuter E."/>
            <person name="Kautsar S.A."/>
            <person name="Yang D."/>
            <person name="Bader C.D."/>
            <person name="Teijaro C.N."/>
            <person name="Fluegel L."/>
            <person name="Davis C.M."/>
            <person name="Simpson J.R."/>
            <person name="Lauterbach L."/>
            <person name="Steele A.D."/>
            <person name="Gui C."/>
            <person name="Meng S."/>
            <person name="Li G."/>
            <person name="Viehrig K."/>
            <person name="Ye F."/>
            <person name="Su P."/>
            <person name="Kiefer A.F."/>
            <person name="Nichols A."/>
            <person name="Cepeda A.J."/>
            <person name="Yan W."/>
            <person name="Fan B."/>
            <person name="Jiang Y."/>
            <person name="Adhikari A."/>
            <person name="Zheng C.-J."/>
            <person name="Schuster L."/>
            <person name="Cowan T.M."/>
            <person name="Smanski M.J."/>
            <person name="Chevrette M.G."/>
            <person name="De Carvalho L.P.S."/>
            <person name="Shen B."/>
        </authorList>
    </citation>
    <scope>NUCLEOTIDE SEQUENCE [LARGE SCALE GENOMIC DNA]</scope>
    <source>
        <strain evidence="2 3">NPDC046851</strain>
    </source>
</reference>
<organism evidence="2 3">
    <name type="scientific">Streptomyces neyagawaensis</name>
    <dbReference type="NCBI Taxonomy" id="42238"/>
    <lineage>
        <taxon>Bacteria</taxon>
        <taxon>Bacillati</taxon>
        <taxon>Actinomycetota</taxon>
        <taxon>Actinomycetes</taxon>
        <taxon>Kitasatosporales</taxon>
        <taxon>Streptomycetaceae</taxon>
        <taxon>Streptomyces</taxon>
    </lineage>
</organism>
<dbReference type="EMBL" id="JBEYXT010000005">
    <property type="protein sequence ID" value="MEU6799812.1"/>
    <property type="molecule type" value="Genomic_DNA"/>
</dbReference>
<dbReference type="SMART" id="SM01260">
    <property type="entry name" value="LANC_like"/>
    <property type="match status" value="1"/>
</dbReference>